<name>A0A0V8QDW0_9FIRM</name>
<dbReference type="RefSeq" id="WP_058352981.1">
    <property type="nucleotide sequence ID" value="NZ_CABMMD010000161.1"/>
</dbReference>
<dbReference type="Proteomes" id="UP000054874">
    <property type="component" value="Unassembled WGS sequence"/>
</dbReference>
<evidence type="ECO:0000313" key="2">
    <source>
        <dbReference type="EMBL" id="KSV58773.1"/>
    </source>
</evidence>
<proteinExistence type="predicted"/>
<keyword evidence="3" id="KW-1185">Reference proteome</keyword>
<sequence length="244" mass="27718">MKKVKWILTGAFLLAFLQLGMQKGNEMILQLEKIAQGKALSKNECPAELLELLDENPETEAFVKDYPNREKWDKEVKLTKKEMESDAPLFLQWDRRWGYSSYGNKMLAINGCGPTCLSMVLVGLKKDVDMNPRAVAAFSEKKGYITEDSGTQWSLMTEGARELGLEASELSLAKNKINAALETGHQIICSMRPGDFTTTGHFIVIYGKKDGKLLIHDPNSKERSERTWSYEEIEGQIKNLWEYK</sequence>
<accession>A0A0V8QDW0</accession>
<dbReference type="AlphaFoldDB" id="A0A0V8QDW0"/>
<gene>
    <name evidence="2" type="ORF">ASU35_11645</name>
</gene>
<organism evidence="2 3">
    <name type="scientific">Acetivibrio ethanolgignens</name>
    <dbReference type="NCBI Taxonomy" id="290052"/>
    <lineage>
        <taxon>Bacteria</taxon>
        <taxon>Bacillati</taxon>
        <taxon>Bacillota</taxon>
        <taxon>Clostridia</taxon>
        <taxon>Eubacteriales</taxon>
        <taxon>Oscillospiraceae</taxon>
        <taxon>Acetivibrio</taxon>
    </lineage>
</organism>
<dbReference type="Pfam" id="PF13529">
    <property type="entry name" value="Peptidase_C39_2"/>
    <property type="match status" value="1"/>
</dbReference>
<comment type="caution">
    <text evidence="2">The sequence shown here is derived from an EMBL/GenBank/DDBJ whole genome shotgun (WGS) entry which is preliminary data.</text>
</comment>
<evidence type="ECO:0000259" key="1">
    <source>
        <dbReference type="Pfam" id="PF13529"/>
    </source>
</evidence>
<dbReference type="STRING" id="290052.ASU35_11645"/>
<dbReference type="OrthoDB" id="3186156at2"/>
<dbReference type="InterPro" id="IPR039564">
    <property type="entry name" value="Peptidase_C39-like"/>
</dbReference>
<feature type="domain" description="Peptidase C39-like" evidence="1">
    <location>
        <begin position="86"/>
        <end position="219"/>
    </location>
</feature>
<reference evidence="2 3" key="1">
    <citation type="submission" date="2015-11" db="EMBL/GenBank/DDBJ databases">
        <title>Butyribacter intestini gen. nov., sp. nov., a butyric acid-producing bacterium of the family Lachnospiraceae isolated from the human faeces.</title>
        <authorList>
            <person name="Zou Y."/>
            <person name="Xue W."/>
            <person name="Luo G."/>
            <person name="Lv M."/>
        </authorList>
    </citation>
    <scope>NUCLEOTIDE SEQUENCE [LARGE SCALE GENOMIC DNA]</scope>
    <source>
        <strain evidence="2 3">ACET-33324</strain>
    </source>
</reference>
<dbReference type="EMBL" id="LNAM01000161">
    <property type="protein sequence ID" value="KSV58773.1"/>
    <property type="molecule type" value="Genomic_DNA"/>
</dbReference>
<protein>
    <recommendedName>
        <fullName evidence="1">Peptidase C39-like domain-containing protein</fullName>
    </recommendedName>
</protein>
<evidence type="ECO:0000313" key="3">
    <source>
        <dbReference type="Proteomes" id="UP000054874"/>
    </source>
</evidence>
<dbReference type="Gene3D" id="3.90.70.10">
    <property type="entry name" value="Cysteine proteinases"/>
    <property type="match status" value="1"/>
</dbReference>